<name>A0ACC0TT02_9AGAM</name>
<gene>
    <name evidence="1" type="ORF">F5148DRAFT_1262104</name>
</gene>
<accession>A0ACC0TT02</accession>
<keyword evidence="2" id="KW-1185">Reference proteome</keyword>
<sequence length="341" mass="36708">MSEYWVSKKRYFCKYCDVYIADDVPSRQHHENGLRHKGNVDRFVRGLYKAGEKRKKDADEEKREIRRIEQAAHASFAQDVGAGRAQYPSSSSSSSPAVASSHQKPRKSGGISDYSTPESLGYQDPDIERAHAEAERRRTQGVVGNWEVVESTPMDAPGEESIQHVDHMPNTFAEEDRGRLPVVGLGEIYDPGIITIKPKIKLEGTVNQAKEGASTADDAKATALFKWAPVKWKRAGEATDDTDVAVSSGPGGDAMLTEGAQQVPADPLNADDSSASTPVADTSLKEEPAAVKSVEATPPSGETASSSSASLFRKRKAPIGGGASNRGRGILNRTTGLLSRT</sequence>
<dbReference type="Proteomes" id="UP001207468">
    <property type="component" value="Unassembled WGS sequence"/>
</dbReference>
<evidence type="ECO:0000313" key="2">
    <source>
        <dbReference type="Proteomes" id="UP001207468"/>
    </source>
</evidence>
<evidence type="ECO:0000313" key="1">
    <source>
        <dbReference type="EMBL" id="KAI9437899.1"/>
    </source>
</evidence>
<organism evidence="1 2">
    <name type="scientific">Russula earlei</name>
    <dbReference type="NCBI Taxonomy" id="71964"/>
    <lineage>
        <taxon>Eukaryota</taxon>
        <taxon>Fungi</taxon>
        <taxon>Dikarya</taxon>
        <taxon>Basidiomycota</taxon>
        <taxon>Agaricomycotina</taxon>
        <taxon>Agaricomycetes</taxon>
        <taxon>Russulales</taxon>
        <taxon>Russulaceae</taxon>
        <taxon>Russula</taxon>
    </lineage>
</organism>
<protein>
    <submittedName>
        <fullName evidence="1">Uncharacterized protein</fullName>
    </submittedName>
</protein>
<reference evidence="1" key="1">
    <citation type="submission" date="2021-03" db="EMBL/GenBank/DDBJ databases">
        <title>Evolutionary priming and transition to the ectomycorrhizal habit in an iconic lineage of mushroom-forming fungi: is preadaptation a requirement?</title>
        <authorList>
            <consortium name="DOE Joint Genome Institute"/>
            <person name="Looney B.P."/>
            <person name="Miyauchi S."/>
            <person name="Morin E."/>
            <person name="Drula E."/>
            <person name="Courty P.E."/>
            <person name="Chicoki N."/>
            <person name="Fauchery L."/>
            <person name="Kohler A."/>
            <person name="Kuo A."/>
            <person name="LaButti K."/>
            <person name="Pangilinan J."/>
            <person name="Lipzen A."/>
            <person name="Riley R."/>
            <person name="Andreopoulos W."/>
            <person name="He G."/>
            <person name="Johnson J."/>
            <person name="Barry K.W."/>
            <person name="Grigoriev I.V."/>
            <person name="Nagy L."/>
            <person name="Hibbett D."/>
            <person name="Henrissat B."/>
            <person name="Matheny P.B."/>
            <person name="Labbe J."/>
            <person name="Martin A.F."/>
        </authorList>
    </citation>
    <scope>NUCLEOTIDE SEQUENCE</scope>
    <source>
        <strain evidence="1">BPL698</strain>
    </source>
</reference>
<dbReference type="EMBL" id="JAGFNK010000874">
    <property type="protein sequence ID" value="KAI9437899.1"/>
    <property type="molecule type" value="Genomic_DNA"/>
</dbReference>
<proteinExistence type="predicted"/>
<comment type="caution">
    <text evidence="1">The sequence shown here is derived from an EMBL/GenBank/DDBJ whole genome shotgun (WGS) entry which is preliminary data.</text>
</comment>